<dbReference type="GO" id="GO:0003723">
    <property type="term" value="F:RNA binding"/>
    <property type="evidence" value="ECO:0007669"/>
    <property type="project" value="InterPro"/>
</dbReference>
<comment type="catalytic activity">
    <reaction evidence="1">
        <text>a uridine in RNA = a pseudouridine in RNA</text>
        <dbReference type="Rhea" id="RHEA:48348"/>
        <dbReference type="Rhea" id="RHEA-COMP:12068"/>
        <dbReference type="Rhea" id="RHEA-COMP:12069"/>
        <dbReference type="ChEBI" id="CHEBI:65314"/>
        <dbReference type="ChEBI" id="CHEBI:65315"/>
    </reaction>
</comment>
<dbReference type="Proteomes" id="UP000283513">
    <property type="component" value="Unassembled WGS sequence"/>
</dbReference>
<evidence type="ECO:0000256" key="2">
    <source>
        <dbReference type="ARBA" id="ARBA00010876"/>
    </source>
</evidence>
<dbReference type="GO" id="GO:0006396">
    <property type="term" value="P:RNA processing"/>
    <property type="evidence" value="ECO:0007669"/>
    <property type="project" value="UniProtKB-ARBA"/>
</dbReference>
<evidence type="ECO:0000256" key="5">
    <source>
        <dbReference type="ARBA" id="ARBA00033164"/>
    </source>
</evidence>
<dbReference type="GO" id="GO:0140098">
    <property type="term" value="F:catalytic activity, acting on RNA"/>
    <property type="evidence" value="ECO:0007669"/>
    <property type="project" value="UniProtKB-ARBA"/>
</dbReference>
<dbReference type="Pfam" id="PF00849">
    <property type="entry name" value="PseudoU_synth_2"/>
    <property type="match status" value="1"/>
</dbReference>
<name>A0A413ZAT3_9FIRM</name>
<dbReference type="PANTHER" id="PTHR21600">
    <property type="entry name" value="MITOCHONDRIAL RNA PSEUDOURIDINE SYNTHASE"/>
    <property type="match status" value="1"/>
</dbReference>
<accession>A0A413ZAT3</accession>
<dbReference type="InterPro" id="IPR006145">
    <property type="entry name" value="PsdUridine_synth_RsuA/RluA"/>
</dbReference>
<dbReference type="CDD" id="cd02869">
    <property type="entry name" value="PseudoU_synth_RluA_like"/>
    <property type="match status" value="1"/>
</dbReference>
<evidence type="ECO:0000256" key="3">
    <source>
        <dbReference type="ARBA" id="ARBA00023235"/>
    </source>
</evidence>
<dbReference type="InterPro" id="IPR020103">
    <property type="entry name" value="PsdUridine_synth_cat_dom_sf"/>
</dbReference>
<dbReference type="AlphaFoldDB" id="A0A413ZAT3"/>
<dbReference type="GO" id="GO:0009982">
    <property type="term" value="F:pseudouridine synthase activity"/>
    <property type="evidence" value="ECO:0007669"/>
    <property type="project" value="InterPro"/>
</dbReference>
<evidence type="ECO:0000313" key="8">
    <source>
        <dbReference type="Proteomes" id="UP000283513"/>
    </source>
</evidence>
<evidence type="ECO:0000259" key="6">
    <source>
        <dbReference type="Pfam" id="PF00849"/>
    </source>
</evidence>
<proteinExistence type="inferred from homology"/>
<evidence type="ECO:0000256" key="1">
    <source>
        <dbReference type="ARBA" id="ARBA00000073"/>
    </source>
</evidence>
<evidence type="ECO:0000313" key="7">
    <source>
        <dbReference type="EMBL" id="RHC19133.1"/>
    </source>
</evidence>
<dbReference type="Gene3D" id="3.30.2350.10">
    <property type="entry name" value="Pseudouridine synthase"/>
    <property type="match status" value="1"/>
</dbReference>
<reference evidence="7 8" key="1">
    <citation type="submission" date="2018-08" db="EMBL/GenBank/DDBJ databases">
        <title>A genome reference for cultivated species of the human gut microbiota.</title>
        <authorList>
            <person name="Zou Y."/>
            <person name="Xue W."/>
            <person name="Luo G."/>
        </authorList>
    </citation>
    <scope>NUCLEOTIDE SEQUENCE [LARGE SCALE GENOMIC DNA]</scope>
    <source>
        <strain evidence="7 8">AM37-1AC</strain>
    </source>
</reference>
<dbReference type="InterPro" id="IPR050188">
    <property type="entry name" value="RluA_PseudoU_synthase"/>
</dbReference>
<feature type="domain" description="Pseudouridine synthase RsuA/RluA-like" evidence="6">
    <location>
        <begin position="15"/>
        <end position="168"/>
    </location>
</feature>
<dbReference type="PANTHER" id="PTHR21600:SF83">
    <property type="entry name" value="PSEUDOURIDYLATE SYNTHASE RPUSD4, MITOCHONDRIAL"/>
    <property type="match status" value="1"/>
</dbReference>
<evidence type="ECO:0000256" key="4">
    <source>
        <dbReference type="ARBA" id="ARBA00031870"/>
    </source>
</evidence>
<organism evidence="7 8">
    <name type="scientific">Roseburia intestinalis</name>
    <dbReference type="NCBI Taxonomy" id="166486"/>
    <lineage>
        <taxon>Bacteria</taxon>
        <taxon>Bacillati</taxon>
        <taxon>Bacillota</taxon>
        <taxon>Clostridia</taxon>
        <taxon>Lachnospirales</taxon>
        <taxon>Lachnospiraceae</taxon>
        <taxon>Roseburia</taxon>
    </lineage>
</organism>
<comment type="caution">
    <text evidence="7">The sequence shown here is derived from an EMBL/GenBank/DDBJ whole genome shotgun (WGS) entry which is preliminary data.</text>
</comment>
<gene>
    <name evidence="7" type="ORF">DW856_04360</name>
</gene>
<dbReference type="GO" id="GO:0001522">
    <property type="term" value="P:pseudouridine synthesis"/>
    <property type="evidence" value="ECO:0007669"/>
    <property type="project" value="InterPro"/>
</dbReference>
<keyword evidence="3" id="KW-0413">Isomerase</keyword>
<protein>
    <recommendedName>
        <fullName evidence="4">RNA pseudouridylate synthase</fullName>
    </recommendedName>
    <alternativeName>
        <fullName evidence="5">RNA-uridine isomerase</fullName>
    </alternativeName>
</protein>
<dbReference type="SUPFAM" id="SSF55120">
    <property type="entry name" value="Pseudouridine synthase"/>
    <property type="match status" value="1"/>
</dbReference>
<sequence length="221" mass="24772">MRNSMQPAIIYEDEDIIVCKKPAGVATQTRRIGQADMESLLKNYRASKGELPYIGVVHRLDQPVEGVMVFAKNKEAAADLSRQIKTKLADKYYYAMTDGVPEKKKGTLEDELLQNGKTNTSEVVERGTPQAKHASLSYEVVEQDGKHAVLRIKLDTGRHHQIRVQLAHAGMPIVGDKKYNFKENIAPSGGQLALCSFKIAFRHPKTHRKLEFEIDKPFGLS</sequence>
<dbReference type="EMBL" id="QSHO01000003">
    <property type="protein sequence ID" value="RHC19133.1"/>
    <property type="molecule type" value="Genomic_DNA"/>
</dbReference>
<comment type="similarity">
    <text evidence="2">Belongs to the pseudouridine synthase RluA family.</text>
</comment>
<dbReference type="RefSeq" id="WP_118597195.1">
    <property type="nucleotide sequence ID" value="NZ_QSHO01000003.1"/>
</dbReference>